<dbReference type="GO" id="GO:0004674">
    <property type="term" value="F:protein serine/threonine kinase activity"/>
    <property type="evidence" value="ECO:0007669"/>
    <property type="project" value="UniProtKB-KW"/>
</dbReference>
<dbReference type="AlphaFoldDB" id="A0A7R9QGL9"/>
<comment type="similarity">
    <text evidence="5">Belongs to the protein kinase superfamily. Ser/Thr protein kinase family. GCN2 subfamily.</text>
</comment>
<dbReference type="InterPro" id="IPR050339">
    <property type="entry name" value="CC_SR_Kinase"/>
</dbReference>
<evidence type="ECO:0000256" key="2">
    <source>
        <dbReference type="ARBA" id="ARBA00022741"/>
    </source>
</evidence>
<dbReference type="InterPro" id="IPR011009">
    <property type="entry name" value="Kinase-like_dom_sf"/>
</dbReference>
<evidence type="ECO:0000256" key="4">
    <source>
        <dbReference type="ARBA" id="ARBA00022840"/>
    </source>
</evidence>
<dbReference type="Gene3D" id="1.10.510.10">
    <property type="entry name" value="Transferase(Phosphotransferase) domain 1"/>
    <property type="match status" value="1"/>
</dbReference>
<protein>
    <recommendedName>
        <fullName evidence="10">Protein kinase domain-containing protein</fullName>
    </recommendedName>
</protein>
<reference evidence="11" key="1">
    <citation type="submission" date="2020-11" db="EMBL/GenBank/DDBJ databases">
        <authorList>
            <person name="Tran Van P."/>
        </authorList>
    </citation>
    <scope>NUCLEOTIDE SEQUENCE</scope>
</reference>
<dbReference type="InterPro" id="IPR008271">
    <property type="entry name" value="Ser/Thr_kinase_AS"/>
</dbReference>
<organism evidence="11">
    <name type="scientific">Oppiella nova</name>
    <dbReference type="NCBI Taxonomy" id="334625"/>
    <lineage>
        <taxon>Eukaryota</taxon>
        <taxon>Metazoa</taxon>
        <taxon>Ecdysozoa</taxon>
        <taxon>Arthropoda</taxon>
        <taxon>Chelicerata</taxon>
        <taxon>Arachnida</taxon>
        <taxon>Acari</taxon>
        <taxon>Acariformes</taxon>
        <taxon>Sarcoptiformes</taxon>
        <taxon>Oribatida</taxon>
        <taxon>Brachypylina</taxon>
        <taxon>Oppioidea</taxon>
        <taxon>Oppiidae</taxon>
        <taxon>Oppiella</taxon>
    </lineage>
</organism>
<keyword evidence="1" id="KW-0808">Transferase</keyword>
<dbReference type="GO" id="GO:0005737">
    <property type="term" value="C:cytoplasm"/>
    <property type="evidence" value="ECO:0007669"/>
    <property type="project" value="TreeGrafter"/>
</dbReference>
<evidence type="ECO:0000256" key="3">
    <source>
        <dbReference type="ARBA" id="ARBA00022777"/>
    </source>
</evidence>
<dbReference type="GO" id="GO:0005524">
    <property type="term" value="F:ATP binding"/>
    <property type="evidence" value="ECO:0007669"/>
    <property type="project" value="UniProtKB-UniRule"/>
</dbReference>
<evidence type="ECO:0000313" key="11">
    <source>
        <dbReference type="EMBL" id="CAD7644153.1"/>
    </source>
</evidence>
<dbReference type="GO" id="GO:0005634">
    <property type="term" value="C:nucleus"/>
    <property type="evidence" value="ECO:0007669"/>
    <property type="project" value="TreeGrafter"/>
</dbReference>
<accession>A0A7R9QGL9</accession>
<dbReference type="PANTHER" id="PTHR11042">
    <property type="entry name" value="EUKARYOTIC TRANSLATION INITIATION FACTOR 2-ALPHA KINASE EIF2-ALPHA KINASE -RELATED"/>
    <property type="match status" value="1"/>
</dbReference>
<keyword evidence="12" id="KW-1185">Reference proteome</keyword>
<feature type="binding site" evidence="7">
    <location>
        <position position="184"/>
    </location>
    <ligand>
        <name>ATP</name>
        <dbReference type="ChEBI" id="CHEBI:30616"/>
    </ligand>
</feature>
<name>A0A7R9QGL9_9ACAR</name>
<dbReference type="PROSITE" id="PS00108">
    <property type="entry name" value="PROTEIN_KINASE_ST"/>
    <property type="match status" value="1"/>
</dbReference>
<evidence type="ECO:0000256" key="9">
    <source>
        <dbReference type="SAM" id="MobiDB-lite"/>
    </source>
</evidence>
<dbReference type="SUPFAM" id="SSF56112">
    <property type="entry name" value="Protein kinase-like (PK-like)"/>
    <property type="match status" value="1"/>
</dbReference>
<evidence type="ECO:0000259" key="10">
    <source>
        <dbReference type="PROSITE" id="PS50011"/>
    </source>
</evidence>
<dbReference type="PROSITE" id="PS50011">
    <property type="entry name" value="PROTEIN_KINASE_DOM"/>
    <property type="match status" value="1"/>
</dbReference>
<feature type="repeat" description="RCC1" evidence="6">
    <location>
        <begin position="115"/>
        <end position="174"/>
    </location>
</feature>
<dbReference type="Pfam" id="PF00415">
    <property type="entry name" value="RCC1"/>
    <property type="match status" value="1"/>
</dbReference>
<dbReference type="PROSITE" id="PS50012">
    <property type="entry name" value="RCC1_3"/>
    <property type="match status" value="2"/>
</dbReference>
<evidence type="ECO:0000256" key="1">
    <source>
        <dbReference type="ARBA" id="ARBA00022679"/>
    </source>
</evidence>
<dbReference type="SMART" id="SM00220">
    <property type="entry name" value="S_TKc"/>
    <property type="match status" value="1"/>
</dbReference>
<dbReference type="Pfam" id="PF13540">
    <property type="entry name" value="RCC1_2"/>
    <property type="match status" value="1"/>
</dbReference>
<dbReference type="InterPro" id="IPR017441">
    <property type="entry name" value="Protein_kinase_ATP_BS"/>
</dbReference>
<dbReference type="Pfam" id="PF00069">
    <property type="entry name" value="Pkinase"/>
    <property type="match status" value="1"/>
</dbReference>
<sequence length="419" mass="48000">MTEILEKFRICDTIDTNVKREIKLFHVFNDWSNEKNILFVTNDDIVYGMGENSEGCLGFGHNNGVKTPHIILELRGQRIQQFITGYDFVLALNEDNHVFSWGHNTEGHLALTTDGQVYAWGDNSVGQVGTDTIKQDIIFLVLVLTDGNVHYKSLFIELSAIGSGGFGTLLKVKHKFDEQIYAVKRVQFQKYQLKVYNEVKNLQKVNSEYCVQYYNSWTETKYLCIQMEFCSQNMRNILKVKPQVFGRELGEAMDCVEYFISCEIFRQILESVQYLHELNPQIIHRDLKPENILIAENVRNGRFIKLCDFGLATVHDKELNYITRDKHSTGVGTIKYQAPEIAQGNKYGHKVDIYSLAIIGAELIDFDMFYFNPDNYENLYSGNEILNTKKLLIDDSESETKHGSAPIEGTTSGLADIIM</sequence>
<evidence type="ECO:0000256" key="5">
    <source>
        <dbReference type="ARBA" id="ARBA00037982"/>
    </source>
</evidence>
<keyword evidence="4 7" id="KW-0067">ATP-binding</keyword>
<keyword evidence="3" id="KW-0418">Kinase</keyword>
<feature type="region of interest" description="Disordered" evidence="9">
    <location>
        <begin position="397"/>
        <end position="419"/>
    </location>
</feature>
<evidence type="ECO:0000256" key="6">
    <source>
        <dbReference type="PROSITE-ProRule" id="PRU00235"/>
    </source>
</evidence>
<dbReference type="Proteomes" id="UP000728032">
    <property type="component" value="Unassembled WGS sequence"/>
</dbReference>
<dbReference type="PROSITE" id="PS00107">
    <property type="entry name" value="PROTEIN_KINASE_ATP"/>
    <property type="match status" value="1"/>
</dbReference>
<dbReference type="Gene3D" id="2.130.10.30">
    <property type="entry name" value="Regulator of chromosome condensation 1/beta-lactamase-inhibitor protein II"/>
    <property type="match status" value="1"/>
</dbReference>
<feature type="domain" description="Protein kinase" evidence="10">
    <location>
        <begin position="155"/>
        <end position="419"/>
    </location>
</feature>
<dbReference type="InterPro" id="IPR000408">
    <property type="entry name" value="Reg_chr_condens"/>
</dbReference>
<dbReference type="InterPro" id="IPR000719">
    <property type="entry name" value="Prot_kinase_dom"/>
</dbReference>
<dbReference type="SUPFAM" id="SSF50985">
    <property type="entry name" value="RCC1/BLIP-II"/>
    <property type="match status" value="1"/>
</dbReference>
<dbReference type="EMBL" id="CAJPVJ010001577">
    <property type="protein sequence ID" value="CAG2164964.1"/>
    <property type="molecule type" value="Genomic_DNA"/>
</dbReference>
<proteinExistence type="inferred from homology"/>
<dbReference type="EMBL" id="OC916402">
    <property type="protein sequence ID" value="CAD7644153.1"/>
    <property type="molecule type" value="Genomic_DNA"/>
</dbReference>
<evidence type="ECO:0000256" key="7">
    <source>
        <dbReference type="PROSITE-ProRule" id="PRU10141"/>
    </source>
</evidence>
<keyword evidence="8" id="KW-0723">Serine/threonine-protein kinase</keyword>
<gene>
    <name evidence="11" type="ORF">ONB1V03_LOCUS4511</name>
</gene>
<dbReference type="Gene3D" id="3.30.200.20">
    <property type="entry name" value="Phosphorylase Kinase, domain 1"/>
    <property type="match status" value="1"/>
</dbReference>
<feature type="repeat" description="RCC1" evidence="6">
    <location>
        <begin position="44"/>
        <end position="95"/>
    </location>
</feature>
<dbReference type="OrthoDB" id="7445501at2759"/>
<evidence type="ECO:0000256" key="8">
    <source>
        <dbReference type="RuleBase" id="RU000304"/>
    </source>
</evidence>
<keyword evidence="2 7" id="KW-0547">Nucleotide-binding</keyword>
<dbReference type="InterPro" id="IPR009091">
    <property type="entry name" value="RCC1/BLIP-II"/>
</dbReference>
<evidence type="ECO:0000313" key="12">
    <source>
        <dbReference type="Proteomes" id="UP000728032"/>
    </source>
</evidence>